<reference evidence="1" key="1">
    <citation type="journal article" date="2021" name="Nat. Commun.">
        <title>Genetic determinants of endophytism in the Arabidopsis root mycobiome.</title>
        <authorList>
            <person name="Mesny F."/>
            <person name="Miyauchi S."/>
            <person name="Thiergart T."/>
            <person name="Pickel B."/>
            <person name="Atanasova L."/>
            <person name="Karlsson M."/>
            <person name="Huettel B."/>
            <person name="Barry K.W."/>
            <person name="Haridas S."/>
            <person name="Chen C."/>
            <person name="Bauer D."/>
            <person name="Andreopoulos W."/>
            <person name="Pangilinan J."/>
            <person name="LaButti K."/>
            <person name="Riley R."/>
            <person name="Lipzen A."/>
            <person name="Clum A."/>
            <person name="Drula E."/>
            <person name="Henrissat B."/>
            <person name="Kohler A."/>
            <person name="Grigoriev I.V."/>
            <person name="Martin F.M."/>
            <person name="Hacquard S."/>
        </authorList>
    </citation>
    <scope>NUCLEOTIDE SEQUENCE</scope>
    <source>
        <strain evidence="1">MPI-CAGE-AT-0023</strain>
    </source>
</reference>
<dbReference type="EMBL" id="JAGMUX010000024">
    <property type="protein sequence ID" value="KAH7228497.1"/>
    <property type="molecule type" value="Genomic_DNA"/>
</dbReference>
<comment type="caution">
    <text evidence="1">The sequence shown here is derived from an EMBL/GenBank/DDBJ whole genome shotgun (WGS) entry which is preliminary data.</text>
</comment>
<dbReference type="OrthoDB" id="3522001at2759"/>
<name>A0A9P9G0C0_FUSRE</name>
<organism evidence="1 2">
    <name type="scientific">Fusarium redolens</name>
    <dbReference type="NCBI Taxonomy" id="48865"/>
    <lineage>
        <taxon>Eukaryota</taxon>
        <taxon>Fungi</taxon>
        <taxon>Dikarya</taxon>
        <taxon>Ascomycota</taxon>
        <taxon>Pezizomycotina</taxon>
        <taxon>Sordariomycetes</taxon>
        <taxon>Hypocreomycetidae</taxon>
        <taxon>Hypocreales</taxon>
        <taxon>Nectriaceae</taxon>
        <taxon>Fusarium</taxon>
        <taxon>Fusarium redolens species complex</taxon>
    </lineage>
</organism>
<sequence length="54" mass="6319">QYQMLLWRLCKAAIRPGAGIESHFRYQHQLKGKLLRDTRDHYSAMELAGTKLFA</sequence>
<protein>
    <submittedName>
        <fullName evidence="1">Uncharacterized protein</fullName>
    </submittedName>
</protein>
<proteinExistence type="predicted"/>
<keyword evidence="2" id="KW-1185">Reference proteome</keyword>
<gene>
    <name evidence="1" type="ORF">BKA55DRAFT_583852</name>
</gene>
<feature type="non-terminal residue" evidence="1">
    <location>
        <position position="1"/>
    </location>
</feature>
<evidence type="ECO:0000313" key="2">
    <source>
        <dbReference type="Proteomes" id="UP000720189"/>
    </source>
</evidence>
<dbReference type="GeneID" id="70224205"/>
<dbReference type="AlphaFoldDB" id="A0A9P9G0C0"/>
<accession>A0A9P9G0C0</accession>
<dbReference type="RefSeq" id="XP_046042734.1">
    <property type="nucleotide sequence ID" value="XM_046194251.1"/>
</dbReference>
<evidence type="ECO:0000313" key="1">
    <source>
        <dbReference type="EMBL" id="KAH7228497.1"/>
    </source>
</evidence>
<dbReference type="Proteomes" id="UP000720189">
    <property type="component" value="Unassembled WGS sequence"/>
</dbReference>